<organism evidence="2 3">
    <name type="scientific">Buddleja alternifolia</name>
    <dbReference type="NCBI Taxonomy" id="168488"/>
    <lineage>
        <taxon>Eukaryota</taxon>
        <taxon>Viridiplantae</taxon>
        <taxon>Streptophyta</taxon>
        <taxon>Embryophyta</taxon>
        <taxon>Tracheophyta</taxon>
        <taxon>Spermatophyta</taxon>
        <taxon>Magnoliopsida</taxon>
        <taxon>eudicotyledons</taxon>
        <taxon>Gunneridae</taxon>
        <taxon>Pentapetalae</taxon>
        <taxon>asterids</taxon>
        <taxon>lamiids</taxon>
        <taxon>Lamiales</taxon>
        <taxon>Scrophulariaceae</taxon>
        <taxon>Buddlejeae</taxon>
        <taxon>Buddleja</taxon>
    </lineage>
</organism>
<dbReference type="AlphaFoldDB" id="A0AAV6Y6R4"/>
<proteinExistence type="predicted"/>
<gene>
    <name evidence="2" type="ORF">BUALT_Bualt01G0128200</name>
</gene>
<reference evidence="2" key="1">
    <citation type="submission" date="2019-10" db="EMBL/GenBank/DDBJ databases">
        <authorList>
            <person name="Zhang R."/>
            <person name="Pan Y."/>
            <person name="Wang J."/>
            <person name="Ma R."/>
            <person name="Yu S."/>
        </authorList>
    </citation>
    <scope>NUCLEOTIDE SEQUENCE</scope>
    <source>
        <strain evidence="2">LA-IB0</strain>
        <tissue evidence="2">Leaf</tissue>
    </source>
</reference>
<keyword evidence="3" id="KW-1185">Reference proteome</keyword>
<evidence type="ECO:0000313" key="3">
    <source>
        <dbReference type="Proteomes" id="UP000826271"/>
    </source>
</evidence>
<sequence>MVKTEAPPTCCNHFVSPLLEAPPPLLEPRHRHEKPPPSRKATTNPPPHSHCIDVVTSDSQHKVPSLSSSAKAPPTLQFGSLELAMVKVLLTDKGTMNEENYIDKFEENGEWILVTCRRRQRRCIDELHPLFLKKSYSPTVRKPNPMKVLKTPHVNFKKPSKSNHRTPVTLDDFFPKKFFESKGAWPLKTPTSSHVEKNQAKSVVVEHIPQLNPKGRKIVADVHVQPGSTSKIQSKVMRSNDYQVMAKSLIMPITKVNSSPPNDSSPVKISCQKLQGTFCHKVYKLLEKSGYNFSNPSGLGKLEPELTGEKIHGITKAQHKLRKQGYQPKTGLGFTPVEPVRIRVTKKEKCVNVQHISVEGDGKGKKPSDNRVSAFDRLSTPTARPSVFGRLGSSS</sequence>
<evidence type="ECO:0000256" key="1">
    <source>
        <dbReference type="SAM" id="MobiDB-lite"/>
    </source>
</evidence>
<feature type="compositionally biased region" description="Basic and acidic residues" evidence="1">
    <location>
        <begin position="358"/>
        <end position="369"/>
    </location>
</feature>
<feature type="region of interest" description="Disordered" evidence="1">
    <location>
        <begin position="142"/>
        <end position="163"/>
    </location>
</feature>
<evidence type="ECO:0000313" key="2">
    <source>
        <dbReference type="EMBL" id="KAG8390866.1"/>
    </source>
</evidence>
<name>A0AAV6Y6R4_9LAMI</name>
<feature type="region of interest" description="Disordered" evidence="1">
    <location>
        <begin position="19"/>
        <end position="51"/>
    </location>
</feature>
<accession>A0AAV6Y6R4</accession>
<comment type="caution">
    <text evidence="2">The sequence shown here is derived from an EMBL/GenBank/DDBJ whole genome shotgun (WGS) entry which is preliminary data.</text>
</comment>
<protein>
    <submittedName>
        <fullName evidence="2">Uncharacterized protein</fullName>
    </submittedName>
</protein>
<feature type="region of interest" description="Disordered" evidence="1">
    <location>
        <begin position="358"/>
        <end position="395"/>
    </location>
</feature>
<dbReference type="Proteomes" id="UP000826271">
    <property type="component" value="Unassembled WGS sequence"/>
</dbReference>
<feature type="compositionally biased region" description="Basic and acidic residues" evidence="1">
    <location>
        <begin position="27"/>
        <end position="36"/>
    </location>
</feature>
<dbReference type="EMBL" id="WHWC01000001">
    <property type="protein sequence ID" value="KAG8390866.1"/>
    <property type="molecule type" value="Genomic_DNA"/>
</dbReference>